<keyword evidence="1" id="KW-0472">Membrane</keyword>
<dbReference type="OrthoDB" id="14252at2759"/>
<dbReference type="SUPFAM" id="SSF82153">
    <property type="entry name" value="FAS1 domain"/>
    <property type="match status" value="5"/>
</dbReference>
<feature type="signal peptide" evidence="2">
    <location>
        <begin position="1"/>
        <end position="21"/>
    </location>
</feature>
<dbReference type="SMART" id="SM00554">
    <property type="entry name" value="FAS1"/>
    <property type="match status" value="5"/>
</dbReference>
<evidence type="ECO:0000256" key="2">
    <source>
        <dbReference type="SAM" id="SignalP"/>
    </source>
</evidence>
<gene>
    <name evidence="4" type="ORF">K493DRAFT_56571</name>
</gene>
<dbReference type="InParanoid" id="A0A1Y1XZF1"/>
<feature type="domain" description="FAS1" evidence="3">
    <location>
        <begin position="436"/>
        <end position="579"/>
    </location>
</feature>
<dbReference type="InterPro" id="IPR036378">
    <property type="entry name" value="FAS1_dom_sf"/>
</dbReference>
<keyword evidence="1" id="KW-0812">Transmembrane</keyword>
<proteinExistence type="predicted"/>
<dbReference type="AlphaFoldDB" id="A0A1Y1XZF1"/>
<feature type="chain" id="PRO_5013005521" evidence="2">
    <location>
        <begin position="22"/>
        <end position="768"/>
    </location>
</feature>
<dbReference type="PANTHER" id="PTHR10900:SF77">
    <property type="entry name" value="FI19380P1"/>
    <property type="match status" value="1"/>
</dbReference>
<dbReference type="FunCoup" id="A0A1Y1XZF1">
    <property type="interactions" value="67"/>
</dbReference>
<reference evidence="4 5" key="1">
    <citation type="submission" date="2016-07" db="EMBL/GenBank/DDBJ databases">
        <title>Pervasive Adenine N6-methylation of Active Genes in Fungi.</title>
        <authorList>
            <consortium name="DOE Joint Genome Institute"/>
            <person name="Mondo S.J."/>
            <person name="Dannebaum R.O."/>
            <person name="Kuo R.C."/>
            <person name="Labutti K."/>
            <person name="Haridas S."/>
            <person name="Kuo A."/>
            <person name="Salamov A."/>
            <person name="Ahrendt S.R."/>
            <person name="Lipzen A."/>
            <person name="Sullivan W."/>
            <person name="Andreopoulos W.B."/>
            <person name="Clum A."/>
            <person name="Lindquist E."/>
            <person name="Daum C."/>
            <person name="Ramamoorthy G.K."/>
            <person name="Gryganskyi A."/>
            <person name="Culley D."/>
            <person name="Magnuson J.K."/>
            <person name="James T.Y."/>
            <person name="O'Malley M.A."/>
            <person name="Stajich J.E."/>
            <person name="Spatafora J.W."/>
            <person name="Visel A."/>
            <person name="Grigoriev I.V."/>
        </authorList>
    </citation>
    <scope>NUCLEOTIDE SEQUENCE [LARGE SCALE GENOMIC DNA]</scope>
    <source>
        <strain evidence="4 5">CBS 931.73</strain>
    </source>
</reference>
<evidence type="ECO:0000259" key="3">
    <source>
        <dbReference type="PROSITE" id="PS50213"/>
    </source>
</evidence>
<accession>A0A1Y1XZF1</accession>
<keyword evidence="1" id="KW-1133">Transmembrane helix</keyword>
<keyword evidence="5" id="KW-1185">Reference proteome</keyword>
<dbReference type="PROSITE" id="PS50213">
    <property type="entry name" value="FAS1"/>
    <property type="match status" value="5"/>
</dbReference>
<feature type="domain" description="FAS1" evidence="3">
    <location>
        <begin position="297"/>
        <end position="433"/>
    </location>
</feature>
<sequence length="768" mass="85066">NRLFSSALLIYSTFSLITVESTTTVIDVISADAQFTELIRNLQKTRLIPLINSLPNCMLLAPTNEAFAKRGSLAEPWELMYHIVNGTTFLAKDFYPGQIIESVLSFNDTLGEGEGQRFKVSSATETESVSFGEVKITVPDLMATRGVVHAVDGFMTPPKNLESVIDPMAEYTKFKELLGIASMYDKLKEAHPLTMFLPDNKEFERFNELEMKYLTGSAGRDDLSSILSRHIHPGLVYTSDIPLGETELATLDGQNLTVTFTSDNTLKIDGSTVIKRDTLASNGVIHHLENMMTPPEFEFNAKKYLLALNYTNFVAMLTDEGFEELITDNKTPRTILAPPDHVLNFDAFNLPPKGSQRLKDMLKYHVTQGKYAIKDLYNGQLLATEMTSDLLRGASQQIQVKKEGEDASFNDIRISGEPVEIGNSIIYPISFILPMPKDILELADSNKELSAYLSAVHSSKLDSLVKGSKAVTLFVPSDAAFAHMGIVSEFLMLSESTSALQTVLRYHMIKDIVYSRDISEGVTQFDTFSSKPLNVSRTGEKISVVGEVLLGSQDRAEASVVAKDVLTTTGVVHVVDRIQIPSTLDISLQSLILGSKASVFLRALEHVGFKDILTGSQSYTILIPTDQAFSNINMTELYRSPEALKQLVQLHIIPDQVEHLKDSVSYETLLENTHVVIHKVNGDRFAVLVEGARYYDDQAQIINTGTGRNGRAFVIDRVLLPSDKNSGATGWKWLAAGITILSLVLLCGVGYLGFRWYKRRQSGYEPIN</sequence>
<dbReference type="EMBL" id="MCFE01000361">
    <property type="protein sequence ID" value="ORX90744.1"/>
    <property type="molecule type" value="Genomic_DNA"/>
</dbReference>
<dbReference type="InterPro" id="IPR050904">
    <property type="entry name" value="Adhesion/Biosynth-related"/>
</dbReference>
<feature type="domain" description="FAS1" evidence="3">
    <location>
        <begin position="584"/>
        <end position="719"/>
    </location>
</feature>
<dbReference type="PANTHER" id="PTHR10900">
    <property type="entry name" value="PERIOSTIN-RELATED"/>
    <property type="match status" value="1"/>
</dbReference>
<comment type="caution">
    <text evidence="4">The sequence shown here is derived from an EMBL/GenBank/DDBJ whole genome shotgun (WGS) entry which is preliminary data.</text>
</comment>
<organism evidence="4 5">
    <name type="scientific">Basidiobolus meristosporus CBS 931.73</name>
    <dbReference type="NCBI Taxonomy" id="1314790"/>
    <lineage>
        <taxon>Eukaryota</taxon>
        <taxon>Fungi</taxon>
        <taxon>Fungi incertae sedis</taxon>
        <taxon>Zoopagomycota</taxon>
        <taxon>Entomophthoromycotina</taxon>
        <taxon>Basidiobolomycetes</taxon>
        <taxon>Basidiobolales</taxon>
        <taxon>Basidiobolaceae</taxon>
        <taxon>Basidiobolus</taxon>
    </lineage>
</organism>
<evidence type="ECO:0000313" key="5">
    <source>
        <dbReference type="Proteomes" id="UP000193498"/>
    </source>
</evidence>
<feature type="domain" description="FAS1" evidence="3">
    <location>
        <begin position="22"/>
        <end position="155"/>
    </location>
</feature>
<dbReference type="Proteomes" id="UP000193498">
    <property type="component" value="Unassembled WGS sequence"/>
</dbReference>
<feature type="transmembrane region" description="Helical" evidence="1">
    <location>
        <begin position="733"/>
        <end position="754"/>
    </location>
</feature>
<protein>
    <submittedName>
        <fullName evidence="4">FAS1 domain-containing protein</fullName>
    </submittedName>
</protein>
<keyword evidence="2" id="KW-0732">Signal</keyword>
<evidence type="ECO:0000313" key="4">
    <source>
        <dbReference type="EMBL" id="ORX90744.1"/>
    </source>
</evidence>
<name>A0A1Y1XZF1_9FUNG</name>
<feature type="domain" description="FAS1" evidence="3">
    <location>
        <begin position="158"/>
        <end position="292"/>
    </location>
</feature>
<dbReference type="STRING" id="1314790.A0A1Y1XZF1"/>
<evidence type="ECO:0000256" key="1">
    <source>
        <dbReference type="SAM" id="Phobius"/>
    </source>
</evidence>
<feature type="non-terminal residue" evidence="4">
    <location>
        <position position="1"/>
    </location>
</feature>
<dbReference type="Pfam" id="PF02469">
    <property type="entry name" value="Fasciclin"/>
    <property type="match status" value="5"/>
</dbReference>
<dbReference type="Gene3D" id="2.30.180.10">
    <property type="entry name" value="FAS1 domain"/>
    <property type="match status" value="5"/>
</dbReference>
<dbReference type="InterPro" id="IPR000782">
    <property type="entry name" value="FAS1_domain"/>
</dbReference>